<dbReference type="AlphaFoldDB" id="A0A2R7Z3C2"/>
<evidence type="ECO:0000313" key="2">
    <source>
        <dbReference type="EMBL" id="PUA83138.1"/>
    </source>
</evidence>
<dbReference type="PANTHER" id="PTHR34293">
    <property type="entry name" value="HTH-TYPE TRANSCRIPTIONAL REGULATOR TRMBL2"/>
    <property type="match status" value="1"/>
</dbReference>
<dbReference type="SUPFAM" id="SSF56024">
    <property type="entry name" value="Phospholipase D/nuclease"/>
    <property type="match status" value="1"/>
</dbReference>
<evidence type="ECO:0000256" key="1">
    <source>
        <dbReference type="SAM" id="MobiDB-lite"/>
    </source>
</evidence>
<organism evidence="2 3">
    <name type="scientific">Nocardioides currus</name>
    <dbReference type="NCBI Taxonomy" id="2133958"/>
    <lineage>
        <taxon>Bacteria</taxon>
        <taxon>Bacillati</taxon>
        <taxon>Actinomycetota</taxon>
        <taxon>Actinomycetes</taxon>
        <taxon>Propionibacteriales</taxon>
        <taxon>Nocardioidaceae</taxon>
        <taxon>Nocardioides</taxon>
    </lineage>
</organism>
<dbReference type="OrthoDB" id="4266042at2"/>
<name>A0A2R7Z3C2_9ACTN</name>
<gene>
    <name evidence="2" type="ORF">C7S10_04180</name>
</gene>
<sequence length="346" mass="38008">MEYGPDERSVFETAASELYEELVAQAGMPVGDPRIEHDGELLEPFSLLKQIGLVVLDKSAGRWLPVDPSIVQSRVVTPLGQQGAELIAESAHWAKAFNGLSNAWRRSPEALRGPFAELRGEAIAPYITSVVADASEELLTAQPQTGRNIGQLPKAIEREVGALRRGVQMRTLYQHSARRQVATNKYVAAVTAEGAQVRTLDEFFNRLIVVDRRIAIVPGQGGPGESVALAVREPSLVSYLVDIFERSWERARPFTNRDTPLVRAIEAEQRAMTIRMLIGGHADPVGAKRLGVSPRTYAGYISELKKEFEVESRFQLGYEMGRRGVTGRDVPPAADRGNVPREGESA</sequence>
<accession>A0A2R7Z3C2</accession>
<dbReference type="EMBL" id="PYXZ01000001">
    <property type="protein sequence ID" value="PUA83138.1"/>
    <property type="molecule type" value="Genomic_DNA"/>
</dbReference>
<keyword evidence="3" id="KW-1185">Reference proteome</keyword>
<proteinExistence type="predicted"/>
<dbReference type="Gene3D" id="3.30.870.10">
    <property type="entry name" value="Endonuclease Chain A"/>
    <property type="match status" value="1"/>
</dbReference>
<evidence type="ECO:0000313" key="3">
    <source>
        <dbReference type="Proteomes" id="UP000244867"/>
    </source>
</evidence>
<protein>
    <submittedName>
        <fullName evidence="2">LuxR family transcriptional regulator</fullName>
    </submittedName>
</protein>
<dbReference type="InterPro" id="IPR051797">
    <property type="entry name" value="TrmB-like"/>
</dbReference>
<comment type="caution">
    <text evidence="2">The sequence shown here is derived from an EMBL/GenBank/DDBJ whole genome shotgun (WGS) entry which is preliminary data.</text>
</comment>
<dbReference type="Proteomes" id="UP000244867">
    <property type="component" value="Unassembled WGS sequence"/>
</dbReference>
<feature type="region of interest" description="Disordered" evidence="1">
    <location>
        <begin position="325"/>
        <end position="346"/>
    </location>
</feature>
<reference evidence="2 3" key="1">
    <citation type="submission" date="2018-03" db="EMBL/GenBank/DDBJ databases">
        <authorList>
            <person name="Keele B.F."/>
        </authorList>
    </citation>
    <scope>NUCLEOTIDE SEQUENCE [LARGE SCALE GENOMIC DNA]</scope>
    <source>
        <strain evidence="2 3">IB-3</strain>
    </source>
</reference>
<dbReference type="PANTHER" id="PTHR34293:SF1">
    <property type="entry name" value="HTH-TYPE TRANSCRIPTIONAL REGULATOR TRMBL2"/>
    <property type="match status" value="1"/>
</dbReference>